<organism evidence="2 3">
    <name type="scientific">Mycobacterium shimoidei</name>
    <dbReference type="NCBI Taxonomy" id="29313"/>
    <lineage>
        <taxon>Bacteria</taxon>
        <taxon>Bacillati</taxon>
        <taxon>Actinomycetota</taxon>
        <taxon>Actinomycetes</taxon>
        <taxon>Mycobacteriales</taxon>
        <taxon>Mycobacteriaceae</taxon>
        <taxon>Mycobacterium</taxon>
    </lineage>
</organism>
<evidence type="ECO:0000256" key="1">
    <source>
        <dbReference type="SAM" id="MobiDB-lite"/>
    </source>
</evidence>
<keyword evidence="3" id="KW-1185">Reference proteome</keyword>
<feature type="compositionally biased region" description="Polar residues" evidence="1">
    <location>
        <begin position="33"/>
        <end position="50"/>
    </location>
</feature>
<reference evidence="2 3" key="1">
    <citation type="submission" date="2018-05" db="EMBL/GenBank/DDBJ databases">
        <authorList>
            <consortium name="IHU Genomes"/>
        </authorList>
    </citation>
    <scope>NUCLEOTIDE SEQUENCE [LARGE SCALE GENOMIC DNA]</scope>
    <source>
        <strain evidence="2 3">P7336</strain>
    </source>
</reference>
<evidence type="ECO:0000313" key="3">
    <source>
        <dbReference type="Proteomes" id="UP000252015"/>
    </source>
</evidence>
<dbReference type="RefSeq" id="WP_181787034.1">
    <property type="nucleotide sequence ID" value="NZ_UEGW01000001.1"/>
</dbReference>
<dbReference type="Proteomes" id="UP000252015">
    <property type="component" value="Unassembled WGS sequence"/>
</dbReference>
<evidence type="ECO:0000313" key="2">
    <source>
        <dbReference type="EMBL" id="SRX94433.1"/>
    </source>
</evidence>
<feature type="region of interest" description="Disordered" evidence="1">
    <location>
        <begin position="25"/>
        <end position="50"/>
    </location>
</feature>
<dbReference type="AlphaFoldDB" id="A0A375YZS1"/>
<protein>
    <submittedName>
        <fullName evidence="2">Uncharacterized protein</fullName>
    </submittedName>
</protein>
<gene>
    <name evidence="2" type="ORF">MSP7336_02687</name>
</gene>
<proteinExistence type="predicted"/>
<sequence>MNKDDMILISVNDHIVEPPEFKIHDHGGEGSGWQDQLSKLTINTGGKSQD</sequence>
<dbReference type="EMBL" id="UEGW01000001">
    <property type="protein sequence ID" value="SRX94433.1"/>
    <property type="molecule type" value="Genomic_DNA"/>
</dbReference>
<name>A0A375YZS1_MYCSH</name>
<accession>A0A375YZS1</accession>